<dbReference type="AlphaFoldDB" id="A0A8S2RMF1"/>
<evidence type="ECO:0000313" key="3">
    <source>
        <dbReference type="Proteomes" id="UP000681967"/>
    </source>
</evidence>
<sequence length="65" mass="7933">MITMRSNTHIAFIQRDIITYPIPLKYLIEDNFQQQYNSPTNDNSYYPQQTRQQHNNNFNNRMYST</sequence>
<dbReference type="EMBL" id="CAJOBH010013779">
    <property type="protein sequence ID" value="CAF4177341.1"/>
    <property type="molecule type" value="Genomic_DNA"/>
</dbReference>
<accession>A0A8S2RMF1</accession>
<proteinExistence type="predicted"/>
<protein>
    <submittedName>
        <fullName evidence="2">Uncharacterized protein</fullName>
    </submittedName>
</protein>
<feature type="non-terminal residue" evidence="2">
    <location>
        <position position="1"/>
    </location>
</feature>
<evidence type="ECO:0000313" key="2">
    <source>
        <dbReference type="EMBL" id="CAF4177341.1"/>
    </source>
</evidence>
<evidence type="ECO:0000256" key="1">
    <source>
        <dbReference type="SAM" id="MobiDB-lite"/>
    </source>
</evidence>
<feature type="region of interest" description="Disordered" evidence="1">
    <location>
        <begin position="37"/>
        <end position="65"/>
    </location>
</feature>
<dbReference type="Proteomes" id="UP000681967">
    <property type="component" value="Unassembled WGS sequence"/>
</dbReference>
<comment type="caution">
    <text evidence="2">The sequence shown here is derived from an EMBL/GenBank/DDBJ whole genome shotgun (WGS) entry which is preliminary data.</text>
</comment>
<reference evidence="2" key="1">
    <citation type="submission" date="2021-02" db="EMBL/GenBank/DDBJ databases">
        <authorList>
            <person name="Nowell W R."/>
        </authorList>
    </citation>
    <scope>NUCLEOTIDE SEQUENCE</scope>
</reference>
<gene>
    <name evidence="2" type="ORF">BYL167_LOCUS22663</name>
</gene>
<name>A0A8S2RMF1_9BILA</name>
<organism evidence="2 3">
    <name type="scientific">Rotaria magnacalcarata</name>
    <dbReference type="NCBI Taxonomy" id="392030"/>
    <lineage>
        <taxon>Eukaryota</taxon>
        <taxon>Metazoa</taxon>
        <taxon>Spiralia</taxon>
        <taxon>Gnathifera</taxon>
        <taxon>Rotifera</taxon>
        <taxon>Eurotatoria</taxon>
        <taxon>Bdelloidea</taxon>
        <taxon>Philodinida</taxon>
        <taxon>Philodinidae</taxon>
        <taxon>Rotaria</taxon>
    </lineage>
</organism>